<feature type="binding site" evidence="10">
    <location>
        <begin position="268"/>
        <end position="273"/>
    </location>
    <ligand>
        <name>UDP-N-acetyl-alpha-D-glucosamine</name>
        <dbReference type="ChEBI" id="CHEBI:57705"/>
    </ligand>
</feature>
<dbReference type="GO" id="GO:0051301">
    <property type="term" value="P:cell division"/>
    <property type="evidence" value="ECO:0007669"/>
    <property type="project" value="UniProtKB-KW"/>
</dbReference>
<dbReference type="GO" id="GO:0008360">
    <property type="term" value="P:regulation of cell shape"/>
    <property type="evidence" value="ECO:0007669"/>
    <property type="project" value="UniProtKB-KW"/>
</dbReference>
<proteinExistence type="inferred from homology"/>
<dbReference type="PANTHER" id="PTHR21015:SF22">
    <property type="entry name" value="GLYCOSYLTRANSFERASE"/>
    <property type="match status" value="1"/>
</dbReference>
<evidence type="ECO:0000256" key="1">
    <source>
        <dbReference type="ARBA" id="ARBA00022475"/>
    </source>
</evidence>
<keyword evidence="5 10" id="KW-0133">Cell shape</keyword>
<keyword evidence="11" id="KW-1133">Transmembrane helix</keyword>
<evidence type="ECO:0000256" key="10">
    <source>
        <dbReference type="HAMAP-Rule" id="MF_00033"/>
    </source>
</evidence>
<comment type="subcellular location">
    <subcellularLocation>
        <location evidence="10">Cell membrane</location>
        <topology evidence="10">Peripheral membrane protein</topology>
        <orientation evidence="10">Cytoplasmic side</orientation>
    </subcellularLocation>
</comment>
<dbReference type="UniPathway" id="UPA00219"/>
<dbReference type="EMBL" id="CP018889">
    <property type="protein sequence ID" value="AUI68237.2"/>
    <property type="molecule type" value="Genomic_DNA"/>
</dbReference>
<evidence type="ECO:0000256" key="3">
    <source>
        <dbReference type="ARBA" id="ARBA00022676"/>
    </source>
</evidence>
<dbReference type="Pfam" id="PF03033">
    <property type="entry name" value="Glyco_transf_28"/>
    <property type="match status" value="1"/>
</dbReference>
<evidence type="ECO:0000313" key="15">
    <source>
        <dbReference type="Proteomes" id="UP000234271"/>
    </source>
</evidence>
<evidence type="ECO:0000256" key="4">
    <source>
        <dbReference type="ARBA" id="ARBA00022679"/>
    </source>
</evidence>
<comment type="similarity">
    <text evidence="10">Belongs to the glycosyltransferase 28 family. MurG subfamily.</text>
</comment>
<keyword evidence="1 10" id="KW-1003">Cell membrane</keyword>
<comment type="catalytic activity">
    <reaction evidence="10">
        <text>di-trans,octa-cis-undecaprenyl diphospho-N-acetyl-alpha-D-muramoyl-L-alanyl-D-glutamyl-meso-2,6-diaminopimeloyl-D-alanyl-D-alanine + UDP-N-acetyl-alpha-D-glucosamine = di-trans,octa-cis-undecaprenyl diphospho-[N-acetyl-alpha-D-glucosaminyl-(1-&gt;4)]-N-acetyl-alpha-D-muramoyl-L-alanyl-D-glutamyl-meso-2,6-diaminopimeloyl-D-alanyl-D-alanine + UDP + H(+)</text>
        <dbReference type="Rhea" id="RHEA:31227"/>
        <dbReference type="ChEBI" id="CHEBI:15378"/>
        <dbReference type="ChEBI" id="CHEBI:57705"/>
        <dbReference type="ChEBI" id="CHEBI:58223"/>
        <dbReference type="ChEBI" id="CHEBI:61387"/>
        <dbReference type="ChEBI" id="CHEBI:61388"/>
        <dbReference type="EC" id="2.4.1.227"/>
    </reaction>
</comment>
<keyword evidence="2 10" id="KW-0132">Cell division</keyword>
<comment type="function">
    <text evidence="10">Cell wall formation. Catalyzes the transfer of a GlcNAc subunit on undecaprenyl-pyrophosphoryl-MurNAc-pentapeptide (lipid intermediate I) to form undecaprenyl-pyrophosphoryl-MurNAc-(pentapeptide)GlcNAc (lipid intermediate II).</text>
</comment>
<dbReference type="Proteomes" id="UP000234271">
    <property type="component" value="Chromosome"/>
</dbReference>
<evidence type="ECO:0000256" key="8">
    <source>
        <dbReference type="ARBA" id="ARBA00023306"/>
    </source>
</evidence>
<feature type="binding site" evidence="10">
    <location>
        <position position="197"/>
    </location>
    <ligand>
        <name>UDP-N-acetyl-alpha-D-glucosamine</name>
        <dbReference type="ChEBI" id="CHEBI:57705"/>
    </ligand>
</feature>
<dbReference type="GO" id="GO:0005886">
    <property type="term" value="C:plasma membrane"/>
    <property type="evidence" value="ECO:0007669"/>
    <property type="project" value="UniProtKB-SubCell"/>
</dbReference>
<keyword evidence="6 10" id="KW-0573">Peptidoglycan synthesis</keyword>
<name>A0A2N9YCP6_9GAMM</name>
<feature type="binding site" evidence="10">
    <location>
        <begin position="18"/>
        <end position="20"/>
    </location>
    <ligand>
        <name>UDP-N-acetyl-alpha-D-glucosamine</name>
        <dbReference type="ChEBI" id="CHEBI:57705"/>
    </ligand>
</feature>
<dbReference type="InterPro" id="IPR006009">
    <property type="entry name" value="GlcNAc_MurG"/>
</dbReference>
<dbReference type="STRING" id="288004.AL038_00385"/>
<dbReference type="GO" id="GO:0050511">
    <property type="term" value="F:undecaprenyldiphospho-muramoylpentapeptide beta-N-acetylglucosaminyltransferase activity"/>
    <property type="evidence" value="ECO:0007669"/>
    <property type="project" value="UniProtKB-UniRule"/>
</dbReference>
<dbReference type="GO" id="GO:0009252">
    <property type="term" value="P:peptidoglycan biosynthetic process"/>
    <property type="evidence" value="ECO:0007669"/>
    <property type="project" value="UniProtKB-UniRule"/>
</dbReference>
<gene>
    <name evidence="10 14" type="primary">murG</name>
    <name evidence="14" type="ORF">BLE401_05660</name>
</gene>
<reference evidence="15" key="1">
    <citation type="submission" date="2016-12" db="EMBL/GenBank/DDBJ databases">
        <title>Complete Genome Sequence of Beggiatoa leptomitiformis D-401.</title>
        <authorList>
            <person name="Fomenkov A."/>
            <person name="Vincze T."/>
            <person name="Grabovich M."/>
            <person name="Anton B.P."/>
            <person name="Dubinina G."/>
            <person name="Orlova M."/>
            <person name="Belousova E."/>
            <person name="Roberts R.J."/>
        </authorList>
    </citation>
    <scope>NUCLEOTIDE SEQUENCE [LARGE SCALE GENOMIC DNA]</scope>
    <source>
        <strain evidence="15">D-401</strain>
    </source>
</reference>
<dbReference type="InterPro" id="IPR004276">
    <property type="entry name" value="GlycoTrans_28_N"/>
</dbReference>
<dbReference type="GO" id="GO:0071555">
    <property type="term" value="P:cell wall organization"/>
    <property type="evidence" value="ECO:0007669"/>
    <property type="project" value="UniProtKB-KW"/>
</dbReference>
<keyword evidence="3 10" id="KW-0328">Glycosyltransferase</keyword>
<dbReference type="SUPFAM" id="SSF53756">
    <property type="entry name" value="UDP-Glycosyltransferase/glycogen phosphorylase"/>
    <property type="match status" value="1"/>
</dbReference>
<evidence type="ECO:0000256" key="5">
    <source>
        <dbReference type="ARBA" id="ARBA00022960"/>
    </source>
</evidence>
<feature type="transmembrane region" description="Helical" evidence="11">
    <location>
        <begin position="100"/>
        <end position="120"/>
    </location>
</feature>
<evidence type="ECO:0000256" key="11">
    <source>
        <dbReference type="SAM" id="Phobius"/>
    </source>
</evidence>
<dbReference type="Pfam" id="PF04101">
    <property type="entry name" value="Glyco_tran_28_C"/>
    <property type="match status" value="1"/>
</dbReference>
<keyword evidence="4 10" id="KW-0808">Transferase</keyword>
<evidence type="ECO:0000259" key="12">
    <source>
        <dbReference type="Pfam" id="PF03033"/>
    </source>
</evidence>
<evidence type="ECO:0000256" key="7">
    <source>
        <dbReference type="ARBA" id="ARBA00023136"/>
    </source>
</evidence>
<sequence>MDRIKTGIKPILLMAGGTGGHVFPALAIAERLRQQNIPVRWIGTAKGLEAKIIPSTGIAIDYIDVGGLRGKGLVRRLTAPFQLSKALWQSIQIMRRHQPAAVVGMGGFVTGPAAVAAWLLRIPVLIHEQNAIVGLTNRLLSRIATCVMEAFPYTFPASVHAIATGNPLRDAILQLAQTTVTTSPILSPVRILIVGGSLGAKALNEIVPQALLSVNSKINVWHQTGEAHFEATRDVYATATFDALVEPFITDMSAAYQWADLVICRAGALTVCELAQAGKASILVPYPHAVDDHQTANARFLSHQNAAILVAQSSLKATDLTELVQSLVSNPTRLMQMSEKAWQLAHPTATDDILQLILQHAYPSALSASHKDSV</sequence>
<dbReference type="RefSeq" id="WP_101539133.1">
    <property type="nucleotide sequence ID" value="NZ_CP012373.2"/>
</dbReference>
<feature type="binding site" evidence="10">
    <location>
        <position position="294"/>
    </location>
    <ligand>
        <name>UDP-N-acetyl-alpha-D-glucosamine</name>
        <dbReference type="ChEBI" id="CHEBI:57705"/>
    </ligand>
</feature>
<protein>
    <recommendedName>
        <fullName evidence="10">UDP-N-acetylglucosamine--N-acetylmuramyl-(pentapeptide) pyrophosphoryl-undecaprenol N-acetylglucosamine transferase</fullName>
        <ecNumber evidence="10">2.4.1.227</ecNumber>
    </recommendedName>
    <alternativeName>
        <fullName evidence="10">Undecaprenyl-PP-MurNAc-pentapeptide-UDPGlcNAc GlcNAc transferase</fullName>
    </alternativeName>
</protein>
<evidence type="ECO:0000256" key="9">
    <source>
        <dbReference type="ARBA" id="ARBA00023316"/>
    </source>
</evidence>
<dbReference type="Gene3D" id="3.40.50.2000">
    <property type="entry name" value="Glycogen Phosphorylase B"/>
    <property type="match status" value="2"/>
</dbReference>
<comment type="pathway">
    <text evidence="10">Cell wall biogenesis; peptidoglycan biosynthesis.</text>
</comment>
<keyword evidence="11" id="KW-0812">Transmembrane</keyword>
<feature type="binding site" evidence="10">
    <location>
        <position position="169"/>
    </location>
    <ligand>
        <name>UDP-N-acetyl-alpha-D-glucosamine</name>
        <dbReference type="ChEBI" id="CHEBI:57705"/>
    </ligand>
</feature>
<feature type="domain" description="Glycosyltransferase family 28 N-terminal" evidence="12">
    <location>
        <begin position="11"/>
        <end position="148"/>
    </location>
</feature>
<dbReference type="CDD" id="cd03785">
    <property type="entry name" value="GT28_MurG"/>
    <property type="match status" value="1"/>
</dbReference>
<keyword evidence="15" id="KW-1185">Reference proteome</keyword>
<dbReference type="InterPro" id="IPR007235">
    <property type="entry name" value="Glyco_trans_28_C"/>
</dbReference>
<dbReference type="GO" id="GO:0051991">
    <property type="term" value="F:UDP-N-acetyl-D-glucosamine:N-acetylmuramoyl-L-alanyl-D-glutamyl-meso-2,6-diaminopimelyl-D-alanyl-D-alanine-diphosphoundecaprenol 4-beta-N-acetylglucosaminlytransferase activity"/>
    <property type="evidence" value="ECO:0007669"/>
    <property type="project" value="RHEA"/>
</dbReference>
<organism evidence="14 15">
    <name type="scientific">Beggiatoa leptomitoformis</name>
    <dbReference type="NCBI Taxonomy" id="288004"/>
    <lineage>
        <taxon>Bacteria</taxon>
        <taxon>Pseudomonadati</taxon>
        <taxon>Pseudomonadota</taxon>
        <taxon>Gammaproteobacteria</taxon>
        <taxon>Thiotrichales</taxon>
        <taxon>Thiotrichaceae</taxon>
        <taxon>Beggiatoa</taxon>
    </lineage>
</organism>
<keyword evidence="8 10" id="KW-0131">Cell cycle</keyword>
<dbReference type="AlphaFoldDB" id="A0A2N9YCP6"/>
<feature type="binding site" evidence="10">
    <location>
        <position position="130"/>
    </location>
    <ligand>
        <name>UDP-N-acetyl-alpha-D-glucosamine</name>
        <dbReference type="ChEBI" id="CHEBI:57705"/>
    </ligand>
</feature>
<dbReference type="NCBIfam" id="TIGR01133">
    <property type="entry name" value="murG"/>
    <property type="match status" value="1"/>
</dbReference>
<keyword evidence="7 10" id="KW-0472">Membrane</keyword>
<accession>A0A2N9YCP6</accession>
<feature type="binding site" evidence="10">
    <location>
        <position position="249"/>
    </location>
    <ligand>
        <name>UDP-N-acetyl-alpha-D-glucosamine</name>
        <dbReference type="ChEBI" id="CHEBI:57705"/>
    </ligand>
</feature>
<evidence type="ECO:0000256" key="6">
    <source>
        <dbReference type="ARBA" id="ARBA00022984"/>
    </source>
</evidence>
<dbReference type="HAMAP" id="MF_00033">
    <property type="entry name" value="MurG"/>
    <property type="match status" value="1"/>
</dbReference>
<dbReference type="PANTHER" id="PTHR21015">
    <property type="entry name" value="UDP-N-ACETYLGLUCOSAMINE--N-ACETYLMURAMYL-(PENTAPEPTIDE) PYROPHOSPHORYL-UNDECAPRENOL N-ACETYLGLUCOSAMINE TRANSFERASE 1"/>
    <property type="match status" value="1"/>
</dbReference>
<dbReference type="GO" id="GO:0005975">
    <property type="term" value="P:carbohydrate metabolic process"/>
    <property type="evidence" value="ECO:0007669"/>
    <property type="project" value="InterPro"/>
</dbReference>
<keyword evidence="9 10" id="KW-0961">Cell wall biogenesis/degradation</keyword>
<evidence type="ECO:0000313" key="14">
    <source>
        <dbReference type="EMBL" id="AUI68237.2"/>
    </source>
</evidence>
<dbReference type="OrthoDB" id="9808936at2"/>
<evidence type="ECO:0000256" key="2">
    <source>
        <dbReference type="ARBA" id="ARBA00022618"/>
    </source>
</evidence>
<feature type="domain" description="Glycosyl transferase family 28 C-terminal" evidence="13">
    <location>
        <begin position="191"/>
        <end position="346"/>
    </location>
</feature>
<evidence type="ECO:0000259" key="13">
    <source>
        <dbReference type="Pfam" id="PF04101"/>
    </source>
</evidence>
<dbReference type="EC" id="2.4.1.227" evidence="10"/>